<feature type="transmembrane region" description="Helical" evidence="1">
    <location>
        <begin position="20"/>
        <end position="40"/>
    </location>
</feature>
<reference evidence="2 3" key="1">
    <citation type="submission" date="2006-06" db="EMBL/GenBank/DDBJ databases">
        <title>Complete sequence of Rubrobacter xylanophilus DSM 9941.</title>
        <authorList>
            <consortium name="US DOE Joint Genome Institute"/>
            <person name="Copeland A."/>
            <person name="Lucas S."/>
            <person name="Lapidus A."/>
            <person name="Barry K."/>
            <person name="Detter J.C."/>
            <person name="Glavina del Rio T."/>
            <person name="Hammon N."/>
            <person name="Israni S."/>
            <person name="Dalin E."/>
            <person name="Tice H."/>
            <person name="Pitluck S."/>
            <person name="Munk A.C."/>
            <person name="Brettin T."/>
            <person name="Bruce D."/>
            <person name="Han C."/>
            <person name="Tapia R."/>
            <person name="Gilna P."/>
            <person name="Schmutz J."/>
            <person name="Larimer F."/>
            <person name="Land M."/>
            <person name="Hauser L."/>
            <person name="Kyrpides N."/>
            <person name="Lykidis A."/>
            <person name="da Costa M.S."/>
            <person name="Rainey F.A."/>
            <person name="Empadinhas N."/>
            <person name="Jolivet E."/>
            <person name="Battista J.R."/>
            <person name="Richardson P."/>
        </authorList>
    </citation>
    <scope>NUCLEOTIDE SEQUENCE [LARGE SCALE GENOMIC DNA]</scope>
    <source>
        <strain evidence="3">DSM 9941 / JCM 11954 / NBRC 16129 / PRD-1</strain>
    </source>
</reference>
<dbReference type="OrthoDB" id="5245117at2"/>
<keyword evidence="1" id="KW-0812">Transmembrane</keyword>
<name>Q1AZY3_RUBXD</name>
<dbReference type="HOGENOM" id="CLU_1045397_0_0_11"/>
<sequence length="244" mass="25712">MRALQNAGWIAGWEMRRAWLSYPLSAALLSFFGVVGAHFADEALAGPGGAGAAFRVFYLDFFFLAATSLLAGNFFSRDYALSWGDTFSRRLAFLRRLPVSPGEIVAGRVLSMLAAAVINVPLFFLALYALSGALGGLLEGTERVWFAGLWFGAALAWGGLYLYLETGTSGRVYNLLMFPLIALFAVLAGVAQGVFGLRVVELAAAAAREGGPLAAAGAVLLGAAVLAAMARAAARRVGRRELLA</sequence>
<proteinExistence type="predicted"/>
<dbReference type="RefSeq" id="WP_011563063.1">
    <property type="nucleotide sequence ID" value="NC_008148.1"/>
</dbReference>
<keyword evidence="1" id="KW-1133">Transmembrane helix</keyword>
<dbReference type="Proteomes" id="UP000006637">
    <property type="component" value="Chromosome"/>
</dbReference>
<keyword evidence="3" id="KW-1185">Reference proteome</keyword>
<keyword evidence="1" id="KW-0472">Membrane</keyword>
<dbReference type="STRING" id="266117.Rxyl_0064"/>
<evidence type="ECO:0000313" key="2">
    <source>
        <dbReference type="EMBL" id="ABG03045.1"/>
    </source>
</evidence>
<dbReference type="KEGG" id="rxy:Rxyl_0064"/>
<organism evidence="2 3">
    <name type="scientific">Rubrobacter xylanophilus (strain DSM 9941 / JCM 11954 / NBRC 16129 / PRD-1)</name>
    <dbReference type="NCBI Taxonomy" id="266117"/>
    <lineage>
        <taxon>Bacteria</taxon>
        <taxon>Bacillati</taxon>
        <taxon>Actinomycetota</taxon>
        <taxon>Rubrobacteria</taxon>
        <taxon>Rubrobacterales</taxon>
        <taxon>Rubrobacteraceae</taxon>
        <taxon>Rubrobacter</taxon>
    </lineage>
</organism>
<feature type="transmembrane region" description="Helical" evidence="1">
    <location>
        <begin position="143"/>
        <end position="164"/>
    </location>
</feature>
<dbReference type="EMBL" id="CP000386">
    <property type="protein sequence ID" value="ABG03045.1"/>
    <property type="molecule type" value="Genomic_DNA"/>
</dbReference>
<evidence type="ECO:0000256" key="1">
    <source>
        <dbReference type="SAM" id="Phobius"/>
    </source>
</evidence>
<evidence type="ECO:0000313" key="3">
    <source>
        <dbReference type="Proteomes" id="UP000006637"/>
    </source>
</evidence>
<evidence type="ECO:0008006" key="4">
    <source>
        <dbReference type="Google" id="ProtNLM"/>
    </source>
</evidence>
<feature type="transmembrane region" description="Helical" evidence="1">
    <location>
        <begin position="176"/>
        <end position="195"/>
    </location>
</feature>
<dbReference type="eggNOG" id="ENOG5033C3C">
    <property type="taxonomic scope" value="Bacteria"/>
</dbReference>
<protein>
    <recommendedName>
        <fullName evidence="4">ABC transporter permease</fullName>
    </recommendedName>
</protein>
<accession>Q1AZY3</accession>
<feature type="transmembrane region" description="Helical" evidence="1">
    <location>
        <begin position="52"/>
        <end position="75"/>
    </location>
</feature>
<dbReference type="AlphaFoldDB" id="Q1AZY3"/>
<gene>
    <name evidence="2" type="ordered locus">Rxyl_0064</name>
</gene>
<feature type="transmembrane region" description="Helical" evidence="1">
    <location>
        <begin position="105"/>
        <end position="131"/>
    </location>
</feature>
<feature type="transmembrane region" description="Helical" evidence="1">
    <location>
        <begin position="215"/>
        <end position="234"/>
    </location>
</feature>